<dbReference type="InterPro" id="IPR011990">
    <property type="entry name" value="TPR-like_helical_dom_sf"/>
</dbReference>
<dbReference type="Proteomes" id="UP000186206">
    <property type="component" value="Unassembled WGS sequence"/>
</dbReference>
<accession>A0ABX3F3H2</accession>
<organism evidence="1 2">
    <name type="scientific">Vibrio ponticus</name>
    <dbReference type="NCBI Taxonomy" id="265668"/>
    <lineage>
        <taxon>Bacteria</taxon>
        <taxon>Pseudomonadati</taxon>
        <taxon>Pseudomonadota</taxon>
        <taxon>Gammaproteobacteria</taxon>
        <taxon>Vibrionales</taxon>
        <taxon>Vibrionaceae</taxon>
        <taxon>Vibrio</taxon>
    </lineage>
</organism>
<protein>
    <recommendedName>
        <fullName evidence="3">Sel1 repeat family protein</fullName>
    </recommendedName>
</protein>
<proteinExistence type="predicted"/>
<sequence>MTLALLSSNIVSAQPKTSPQESYDRGILLYQQNKYTEARPFLTIALEHGYPAAGLMLADTYKTNIFAQTKKEAKYLLKAAELGNFIAMFRLGGSRSIHANRQDWDAIVIPEIKRLAKRDYPYAMRLMHALSVDDSESDQWLERAANSGDPFSQHKLAKRYKNGYDWFLIPGKRERELERLLKAASDSGYREGMLAYAKLLKKNGDIQGYQKIIDELVVLGDAETIRTLGAIYEHEGDLINAAYYNQIFLNSMGNESHNDPYKTVENFQNRIVANLTEQELAEIDSKVAEYLATHTVHYQKRIEEYEYTLESLRQQTK</sequence>
<name>A0ABX3F3H2_9VIBR</name>
<dbReference type="EMBL" id="MJMI01000164">
    <property type="protein sequence ID" value="OLQ84349.1"/>
    <property type="molecule type" value="Genomic_DNA"/>
</dbReference>
<reference evidence="1 2" key="1">
    <citation type="submission" date="2016-09" db="EMBL/GenBank/DDBJ databases">
        <title>Genomic Taxonomy of the Vibrionaceae.</title>
        <authorList>
            <person name="Gonzalez-Castillo A."/>
            <person name="Gomez-Gil B."/>
            <person name="Enciso-Ibarra K."/>
        </authorList>
    </citation>
    <scope>NUCLEOTIDE SEQUENCE [LARGE SCALE GENOMIC DNA]</scope>
    <source>
        <strain evidence="1 2">CAIM 1731</strain>
    </source>
</reference>
<evidence type="ECO:0000313" key="1">
    <source>
        <dbReference type="EMBL" id="OLQ84349.1"/>
    </source>
</evidence>
<evidence type="ECO:0008006" key="3">
    <source>
        <dbReference type="Google" id="ProtNLM"/>
    </source>
</evidence>
<comment type="caution">
    <text evidence="1">The sequence shown here is derived from an EMBL/GenBank/DDBJ whole genome shotgun (WGS) entry which is preliminary data.</text>
</comment>
<evidence type="ECO:0000313" key="2">
    <source>
        <dbReference type="Proteomes" id="UP000186206"/>
    </source>
</evidence>
<gene>
    <name evidence="1" type="ORF">BIY21_05325</name>
</gene>
<dbReference type="SUPFAM" id="SSF81901">
    <property type="entry name" value="HCP-like"/>
    <property type="match status" value="2"/>
</dbReference>
<keyword evidence="2" id="KW-1185">Reference proteome</keyword>
<dbReference type="Gene3D" id="1.25.40.10">
    <property type="entry name" value="Tetratricopeptide repeat domain"/>
    <property type="match status" value="1"/>
</dbReference>